<dbReference type="InterPro" id="IPR050951">
    <property type="entry name" value="Retrovirus_Pol_polyprotein"/>
</dbReference>
<dbReference type="PANTHER" id="PTHR37984">
    <property type="entry name" value="PROTEIN CBG26694"/>
    <property type="match status" value="1"/>
</dbReference>
<evidence type="ECO:0008006" key="3">
    <source>
        <dbReference type="Google" id="ProtNLM"/>
    </source>
</evidence>
<gene>
    <name evidence="1" type="ORF">NDU88_005030</name>
</gene>
<dbReference type="PANTHER" id="PTHR37984:SF5">
    <property type="entry name" value="PROTEIN NYNRIN-LIKE"/>
    <property type="match status" value="1"/>
</dbReference>
<comment type="caution">
    <text evidence="1">The sequence shown here is derived from an EMBL/GenBank/DDBJ whole genome shotgun (WGS) entry which is preliminary data.</text>
</comment>
<dbReference type="InterPro" id="IPR043502">
    <property type="entry name" value="DNA/RNA_pol_sf"/>
</dbReference>
<evidence type="ECO:0000313" key="1">
    <source>
        <dbReference type="EMBL" id="KAJ1152254.1"/>
    </source>
</evidence>
<reference evidence="1" key="1">
    <citation type="journal article" date="2022" name="bioRxiv">
        <title>Sequencing and chromosome-scale assembly of the giantPleurodeles waltlgenome.</title>
        <authorList>
            <person name="Brown T."/>
            <person name="Elewa A."/>
            <person name="Iarovenko S."/>
            <person name="Subramanian E."/>
            <person name="Araus A.J."/>
            <person name="Petzold A."/>
            <person name="Susuki M."/>
            <person name="Suzuki K.-i.T."/>
            <person name="Hayashi T."/>
            <person name="Toyoda A."/>
            <person name="Oliveira C."/>
            <person name="Osipova E."/>
            <person name="Leigh N.D."/>
            <person name="Simon A."/>
            <person name="Yun M.H."/>
        </authorList>
    </citation>
    <scope>NUCLEOTIDE SEQUENCE</scope>
    <source>
        <strain evidence="1">20211129_DDA</strain>
        <tissue evidence="1">Liver</tissue>
    </source>
</reference>
<protein>
    <recommendedName>
        <fullName evidence="3">Reverse transcriptase/retrotransposon-derived protein RNase H-like domain-containing protein</fullName>
    </recommendedName>
</protein>
<proteinExistence type="predicted"/>
<dbReference type="InterPro" id="IPR043128">
    <property type="entry name" value="Rev_trsase/Diguanyl_cyclase"/>
</dbReference>
<organism evidence="1 2">
    <name type="scientific">Pleurodeles waltl</name>
    <name type="common">Iberian ribbed newt</name>
    <dbReference type="NCBI Taxonomy" id="8319"/>
    <lineage>
        <taxon>Eukaryota</taxon>
        <taxon>Metazoa</taxon>
        <taxon>Chordata</taxon>
        <taxon>Craniata</taxon>
        <taxon>Vertebrata</taxon>
        <taxon>Euteleostomi</taxon>
        <taxon>Amphibia</taxon>
        <taxon>Batrachia</taxon>
        <taxon>Caudata</taxon>
        <taxon>Salamandroidea</taxon>
        <taxon>Salamandridae</taxon>
        <taxon>Pleurodelinae</taxon>
        <taxon>Pleurodeles</taxon>
    </lineage>
</organism>
<dbReference type="Gene3D" id="3.30.70.270">
    <property type="match status" value="1"/>
</dbReference>
<accession>A0AAV7RM49</accession>
<evidence type="ECO:0000313" key="2">
    <source>
        <dbReference type="Proteomes" id="UP001066276"/>
    </source>
</evidence>
<dbReference type="AlphaFoldDB" id="A0AAV7RM49"/>
<sequence length="126" mass="14472">MEYLDHSINAEGIKPKEDLIKALREVRAPSNKEELKSFIELSDHYSRFMEGYATLMEPLKKMLREKVRFFGGREENKMFEEIKDILTKVPVLKTHINGHTCVITEDQSTVGLGAIYANVLAMRTTP</sequence>
<keyword evidence="2" id="KW-1185">Reference proteome</keyword>
<dbReference type="SUPFAM" id="SSF56672">
    <property type="entry name" value="DNA/RNA polymerases"/>
    <property type="match status" value="1"/>
</dbReference>
<dbReference type="Proteomes" id="UP001066276">
    <property type="component" value="Chromosome 5"/>
</dbReference>
<dbReference type="EMBL" id="JANPWB010000009">
    <property type="protein sequence ID" value="KAJ1152254.1"/>
    <property type="molecule type" value="Genomic_DNA"/>
</dbReference>
<name>A0AAV7RM49_PLEWA</name>